<dbReference type="InterPro" id="IPR036047">
    <property type="entry name" value="F-box-like_dom_sf"/>
</dbReference>
<evidence type="ECO:0000259" key="1">
    <source>
        <dbReference type="PROSITE" id="PS50181"/>
    </source>
</evidence>
<dbReference type="SUPFAM" id="SSF52047">
    <property type="entry name" value="RNI-like"/>
    <property type="match status" value="1"/>
</dbReference>
<dbReference type="SMART" id="SM00256">
    <property type="entry name" value="FBOX"/>
    <property type="match status" value="1"/>
</dbReference>
<reference evidence="2" key="1">
    <citation type="submission" date="2020-01" db="EMBL/GenBank/DDBJ databases">
        <authorList>
            <person name="Mishra B."/>
        </authorList>
    </citation>
    <scope>NUCLEOTIDE SEQUENCE [LARGE SCALE GENOMIC DNA]</scope>
</reference>
<dbReference type="SMART" id="SM00367">
    <property type="entry name" value="LRR_CC"/>
    <property type="match status" value="4"/>
</dbReference>
<gene>
    <name evidence="2" type="ORF">MERR_LOCUS34236</name>
</gene>
<dbReference type="OrthoDB" id="2095648at2759"/>
<dbReference type="PANTHER" id="PTHR38926">
    <property type="entry name" value="F-BOX DOMAIN CONTAINING PROTEIN, EXPRESSED"/>
    <property type="match status" value="1"/>
</dbReference>
<dbReference type="Gene3D" id="3.80.10.10">
    <property type="entry name" value="Ribonuclease Inhibitor"/>
    <property type="match status" value="1"/>
</dbReference>
<evidence type="ECO:0000313" key="3">
    <source>
        <dbReference type="Proteomes" id="UP000467841"/>
    </source>
</evidence>
<evidence type="ECO:0000313" key="2">
    <source>
        <dbReference type="EMBL" id="CAA7047001.1"/>
    </source>
</evidence>
<comment type="caution">
    <text evidence="2">The sequence shown here is derived from an EMBL/GenBank/DDBJ whole genome shotgun (WGS) entry which is preliminary data.</text>
</comment>
<dbReference type="InterPro" id="IPR032675">
    <property type="entry name" value="LRR_dom_sf"/>
</dbReference>
<proteinExistence type="predicted"/>
<dbReference type="PROSITE" id="PS50181">
    <property type="entry name" value="FBOX"/>
    <property type="match status" value="1"/>
</dbReference>
<accession>A0A6D2JYR1</accession>
<dbReference type="SUPFAM" id="SSF81383">
    <property type="entry name" value="F-box domain"/>
    <property type="match status" value="1"/>
</dbReference>
<dbReference type="Gene3D" id="1.20.1280.50">
    <property type="match status" value="1"/>
</dbReference>
<protein>
    <recommendedName>
        <fullName evidence="1">F-box domain-containing protein</fullName>
    </recommendedName>
</protein>
<feature type="domain" description="F-box" evidence="1">
    <location>
        <begin position="17"/>
        <end position="64"/>
    </location>
</feature>
<dbReference type="EMBL" id="CACVBM020001362">
    <property type="protein sequence ID" value="CAA7047001.1"/>
    <property type="molecule type" value="Genomic_DNA"/>
</dbReference>
<keyword evidence="3" id="KW-1185">Reference proteome</keyword>
<dbReference type="InterPro" id="IPR001810">
    <property type="entry name" value="F-box_dom"/>
</dbReference>
<name>A0A6D2JYR1_9BRAS</name>
<dbReference type="Proteomes" id="UP000467841">
    <property type="component" value="Unassembled WGS sequence"/>
</dbReference>
<dbReference type="CDD" id="cd22164">
    <property type="entry name" value="F-box_AtSKIP19-like"/>
    <property type="match status" value="1"/>
</dbReference>
<dbReference type="AlphaFoldDB" id="A0A6D2JYR1"/>
<organism evidence="2 3">
    <name type="scientific">Microthlaspi erraticum</name>
    <dbReference type="NCBI Taxonomy" id="1685480"/>
    <lineage>
        <taxon>Eukaryota</taxon>
        <taxon>Viridiplantae</taxon>
        <taxon>Streptophyta</taxon>
        <taxon>Embryophyta</taxon>
        <taxon>Tracheophyta</taxon>
        <taxon>Spermatophyta</taxon>
        <taxon>Magnoliopsida</taxon>
        <taxon>eudicotyledons</taxon>
        <taxon>Gunneridae</taxon>
        <taxon>Pentapetalae</taxon>
        <taxon>rosids</taxon>
        <taxon>malvids</taxon>
        <taxon>Brassicales</taxon>
        <taxon>Brassicaceae</taxon>
        <taxon>Coluteocarpeae</taxon>
        <taxon>Microthlaspi</taxon>
    </lineage>
</organism>
<dbReference type="InterPro" id="IPR006553">
    <property type="entry name" value="Leu-rich_rpt_Cys-con_subtyp"/>
</dbReference>
<dbReference type="PANTHER" id="PTHR38926:SF78">
    <property type="entry name" value="F-BOX DOMAIN-CONTAINING PROTEIN"/>
    <property type="match status" value="1"/>
</dbReference>
<sequence>MPPSSSYLPPVMKDGEYGKWAELPPDLTSSILQRLGTVDILENAQKVCRSWRRVCKDPSMWRKIDMLNPGDLGSMPYDLEVMCRHAVDRSQGGLLEIDIWYFGTDELLNYIADRSSNLKTLRLIMCYPIADEGFIEAVAKLPLIEYLELSHCAMSGAALRVVGQTCPNLKTLKLSGEPNPDFNEDDLNNDDALAIAETMPGLRHLQVFGNFLTDTGLTAILDGCPHLEHLDLRKCFNVNFSGELAKRCVEKIKVVKRPNDSTAGHPYGNDWFHELNAKYTYGDTESRTMISVTPTMISVTPTTMIGTRC</sequence>
<dbReference type="Pfam" id="PF12937">
    <property type="entry name" value="F-box-like"/>
    <property type="match status" value="1"/>
</dbReference>
<dbReference type="InterPro" id="IPR001611">
    <property type="entry name" value="Leu-rich_rpt"/>
</dbReference>
<dbReference type="Pfam" id="PF13516">
    <property type="entry name" value="LRR_6"/>
    <property type="match status" value="1"/>
</dbReference>